<gene>
    <name evidence="1" type="ORF">LCGC14_1601800</name>
</gene>
<dbReference type="EMBL" id="LAZR01012854">
    <property type="protein sequence ID" value="KKM24775.1"/>
    <property type="molecule type" value="Genomic_DNA"/>
</dbReference>
<proteinExistence type="predicted"/>
<reference evidence="1" key="1">
    <citation type="journal article" date="2015" name="Nature">
        <title>Complex archaea that bridge the gap between prokaryotes and eukaryotes.</title>
        <authorList>
            <person name="Spang A."/>
            <person name="Saw J.H."/>
            <person name="Jorgensen S.L."/>
            <person name="Zaremba-Niedzwiedzka K."/>
            <person name="Martijn J."/>
            <person name="Lind A.E."/>
            <person name="van Eijk R."/>
            <person name="Schleper C."/>
            <person name="Guy L."/>
            <person name="Ettema T.J."/>
        </authorList>
    </citation>
    <scope>NUCLEOTIDE SEQUENCE</scope>
</reference>
<protein>
    <submittedName>
        <fullName evidence="1">Uncharacterized protein</fullName>
    </submittedName>
</protein>
<sequence length="134" mass="15552">MKRARIALKVFILPSIVFAGLLWAIVWANGSKKPIDKGKICPTCRPYQRSNRIKEGSLYCEQCYNEYEEKERKQNWLDSEANARFHARIAMRKRFENRVPDPNLACSDEEPNEVNICPLCTHRLFLEMKACSSG</sequence>
<feature type="non-terminal residue" evidence="1">
    <location>
        <position position="134"/>
    </location>
</feature>
<accession>A0A0F9LB06</accession>
<name>A0A0F9LB06_9ZZZZ</name>
<comment type="caution">
    <text evidence="1">The sequence shown here is derived from an EMBL/GenBank/DDBJ whole genome shotgun (WGS) entry which is preliminary data.</text>
</comment>
<dbReference type="AlphaFoldDB" id="A0A0F9LB06"/>
<organism evidence="1">
    <name type="scientific">marine sediment metagenome</name>
    <dbReference type="NCBI Taxonomy" id="412755"/>
    <lineage>
        <taxon>unclassified sequences</taxon>
        <taxon>metagenomes</taxon>
        <taxon>ecological metagenomes</taxon>
    </lineage>
</organism>
<evidence type="ECO:0000313" key="1">
    <source>
        <dbReference type="EMBL" id="KKM24775.1"/>
    </source>
</evidence>